<sequence length="158" mass="17060">MVDTTHEQICLRDPSLACNAADVITNSPIDVAVGPTINRPLPCSGQGTRSLLLVGMGPPGLDLRASRQFSGSWLSFRDPFTTSPRIHVVLECARAWLTAAAILIGIQSTRSYRIPAYSCGPIRRGKLAIIRLGRSNVSDRRLLPKGHRDGAMRGLATT</sequence>
<organism evidence="1 2">
    <name type="scientific">Aspergillus homomorphus (strain CBS 101889)</name>
    <dbReference type="NCBI Taxonomy" id="1450537"/>
    <lineage>
        <taxon>Eukaryota</taxon>
        <taxon>Fungi</taxon>
        <taxon>Dikarya</taxon>
        <taxon>Ascomycota</taxon>
        <taxon>Pezizomycotina</taxon>
        <taxon>Eurotiomycetes</taxon>
        <taxon>Eurotiomycetidae</taxon>
        <taxon>Eurotiales</taxon>
        <taxon>Aspergillaceae</taxon>
        <taxon>Aspergillus</taxon>
        <taxon>Aspergillus subgen. Circumdati</taxon>
    </lineage>
</organism>
<protein>
    <submittedName>
        <fullName evidence="1">Uncharacterized protein</fullName>
    </submittedName>
</protein>
<dbReference type="RefSeq" id="XP_025554962.1">
    <property type="nucleotide sequence ID" value="XM_025696696.1"/>
</dbReference>
<dbReference type="VEuPathDB" id="FungiDB:BO97DRAFT_421059"/>
<dbReference type="Proteomes" id="UP000248961">
    <property type="component" value="Unassembled WGS sequence"/>
</dbReference>
<reference evidence="1 2" key="1">
    <citation type="submission" date="2018-02" db="EMBL/GenBank/DDBJ databases">
        <title>The genomes of Aspergillus section Nigri reveals drivers in fungal speciation.</title>
        <authorList>
            <consortium name="DOE Joint Genome Institute"/>
            <person name="Vesth T.C."/>
            <person name="Nybo J."/>
            <person name="Theobald S."/>
            <person name="Brandl J."/>
            <person name="Frisvad J.C."/>
            <person name="Nielsen K.F."/>
            <person name="Lyhne E.K."/>
            <person name="Kogle M.E."/>
            <person name="Kuo A."/>
            <person name="Riley R."/>
            <person name="Clum A."/>
            <person name="Nolan M."/>
            <person name="Lipzen A."/>
            <person name="Salamov A."/>
            <person name="Henrissat B."/>
            <person name="Wiebenga A."/>
            <person name="De vries R.P."/>
            <person name="Grigoriev I.V."/>
            <person name="Mortensen U.H."/>
            <person name="Andersen M.R."/>
            <person name="Baker S.E."/>
        </authorList>
    </citation>
    <scope>NUCLEOTIDE SEQUENCE [LARGE SCALE GENOMIC DNA]</scope>
    <source>
        <strain evidence="1 2">CBS 101889</strain>
    </source>
</reference>
<proteinExistence type="predicted"/>
<name>A0A395I9R5_ASPHC</name>
<keyword evidence="2" id="KW-1185">Reference proteome</keyword>
<accession>A0A395I9R5</accession>
<dbReference type="AlphaFoldDB" id="A0A395I9R5"/>
<evidence type="ECO:0000313" key="1">
    <source>
        <dbReference type="EMBL" id="RAL15808.1"/>
    </source>
</evidence>
<gene>
    <name evidence="1" type="ORF">BO97DRAFT_421059</name>
</gene>
<dbReference type="GeneID" id="37200985"/>
<evidence type="ECO:0000313" key="2">
    <source>
        <dbReference type="Proteomes" id="UP000248961"/>
    </source>
</evidence>
<dbReference type="EMBL" id="KZ824270">
    <property type="protein sequence ID" value="RAL15808.1"/>
    <property type="molecule type" value="Genomic_DNA"/>
</dbReference>